<evidence type="ECO:0000313" key="2">
    <source>
        <dbReference type="Proteomes" id="UP000215127"/>
    </source>
</evidence>
<dbReference type="Pfam" id="PF03641">
    <property type="entry name" value="Lysine_decarbox"/>
    <property type="match status" value="1"/>
</dbReference>
<dbReference type="SUPFAM" id="SSF102405">
    <property type="entry name" value="MCP/YpsA-like"/>
    <property type="match status" value="1"/>
</dbReference>
<sequence length="250" mass="26839">MSAIPGADEPKTTSKISDRPPTVCVFCGASSGASPAHLAAARELAKAFHAHGIRLVYGGGTYGVMGEIAKTLVSLSGPDAVHGVIPEALLRGERDDCNGEKAAGELQQENGNAMKTPMQVKSVIDESVYGRISVVEDMHSRKQMMAREVIESGSGGGFVALSGGYGTLEELMEVVTWNQLGIHERAVVLYNVEGYWDGIISWVKTAVGEGFVSKSNENIMVEARTGEEVVDCLRSYQKSEGRFKLKWDQS</sequence>
<dbReference type="NCBIfam" id="TIGR00730">
    <property type="entry name" value="Rossman fold protein, TIGR00730 family"/>
    <property type="match status" value="1"/>
</dbReference>
<reference evidence="1 2" key="1">
    <citation type="submission" date="2016-06" db="EMBL/GenBank/DDBJ databases">
        <authorList>
            <person name="Kjaerup R.B."/>
            <person name="Dalgaard T.S."/>
            <person name="Juul-Madsen H.R."/>
        </authorList>
    </citation>
    <scope>NUCLEOTIDE SEQUENCE [LARGE SCALE GENOMIC DNA]</scope>
</reference>
<evidence type="ECO:0008006" key="3">
    <source>
        <dbReference type="Google" id="ProtNLM"/>
    </source>
</evidence>
<dbReference type="FunFam" id="3.40.50.450:FF:000018">
    <property type="entry name" value="Lysine decarboxylase-like protein"/>
    <property type="match status" value="1"/>
</dbReference>
<keyword evidence="2" id="KW-1185">Reference proteome</keyword>
<dbReference type="EMBL" id="LT853693">
    <property type="protein sequence ID" value="SMQ47205.1"/>
    <property type="molecule type" value="Genomic_DNA"/>
</dbReference>
<dbReference type="GO" id="GO:0005829">
    <property type="term" value="C:cytosol"/>
    <property type="evidence" value="ECO:0007669"/>
    <property type="project" value="TreeGrafter"/>
</dbReference>
<dbReference type="InterPro" id="IPR031100">
    <property type="entry name" value="LOG_fam"/>
</dbReference>
<dbReference type="Gene3D" id="3.40.50.450">
    <property type="match status" value="1"/>
</dbReference>
<dbReference type="STRING" id="1276538.A0A1X7RIG2"/>
<dbReference type="InterPro" id="IPR005269">
    <property type="entry name" value="LOG"/>
</dbReference>
<dbReference type="PANTHER" id="PTHR31223">
    <property type="entry name" value="LOG FAMILY PROTEIN YJL055W"/>
    <property type="match status" value="1"/>
</dbReference>
<accession>A0A1X7RIG2</accession>
<evidence type="ECO:0000313" key="1">
    <source>
        <dbReference type="EMBL" id="SMQ47205.1"/>
    </source>
</evidence>
<dbReference type="PANTHER" id="PTHR31223:SF70">
    <property type="entry name" value="LOG FAMILY PROTEIN YJL055W"/>
    <property type="match status" value="1"/>
</dbReference>
<name>A0A1X7RIG2_ZYMT9</name>
<gene>
    <name evidence="1" type="ORF">ZT3D7_G2352</name>
</gene>
<dbReference type="AlphaFoldDB" id="A0A1X7RIG2"/>
<dbReference type="Proteomes" id="UP000215127">
    <property type="component" value="Chromosome 2"/>
</dbReference>
<proteinExistence type="predicted"/>
<dbReference type="GO" id="GO:0016799">
    <property type="term" value="F:hydrolase activity, hydrolyzing N-glycosyl compounds"/>
    <property type="evidence" value="ECO:0007669"/>
    <property type="project" value="TreeGrafter"/>
</dbReference>
<dbReference type="GO" id="GO:0009691">
    <property type="term" value="P:cytokinin biosynthetic process"/>
    <property type="evidence" value="ECO:0007669"/>
    <property type="project" value="InterPro"/>
</dbReference>
<organism evidence="1 2">
    <name type="scientific">Zymoseptoria tritici (strain ST99CH_3D7)</name>
    <dbReference type="NCBI Taxonomy" id="1276538"/>
    <lineage>
        <taxon>Eukaryota</taxon>
        <taxon>Fungi</taxon>
        <taxon>Dikarya</taxon>
        <taxon>Ascomycota</taxon>
        <taxon>Pezizomycotina</taxon>
        <taxon>Dothideomycetes</taxon>
        <taxon>Dothideomycetidae</taxon>
        <taxon>Mycosphaerellales</taxon>
        <taxon>Mycosphaerellaceae</taxon>
        <taxon>Zymoseptoria</taxon>
    </lineage>
</organism>
<protein>
    <recommendedName>
        <fullName evidence="3">Cytokinin riboside 5'-monophosphate phosphoribohydrolase</fullName>
    </recommendedName>
</protein>